<keyword evidence="10 13" id="KW-0119">Carbohydrate metabolism</keyword>
<evidence type="ECO:0000256" key="10">
    <source>
        <dbReference type="ARBA" id="ARBA00023277"/>
    </source>
</evidence>
<dbReference type="InterPro" id="IPR033123">
    <property type="entry name" value="GH11_dom"/>
</dbReference>
<evidence type="ECO:0000256" key="6">
    <source>
        <dbReference type="ARBA" id="ARBA00022525"/>
    </source>
</evidence>
<comment type="pathway">
    <text evidence="3 13 14">Glycan degradation; xylan degradation.</text>
</comment>
<dbReference type="GO" id="GO:0045493">
    <property type="term" value="P:xylan catabolic process"/>
    <property type="evidence" value="ECO:0007669"/>
    <property type="project" value="UniProtKB-UniRule"/>
</dbReference>
<evidence type="ECO:0000256" key="4">
    <source>
        <dbReference type="ARBA" id="ARBA00007792"/>
    </source>
</evidence>
<reference evidence="17 18" key="1">
    <citation type="submission" date="2016-10" db="EMBL/GenBank/DDBJ databases">
        <title>Draft genome sequence of Coniochaeta ligniaria NRRL30616, a lignocellulolytic fungus for bioabatement of inhibitors in plant biomass hydrolysates.</title>
        <authorList>
            <consortium name="DOE Joint Genome Institute"/>
            <person name="Jimenez D.J."/>
            <person name="Hector R.E."/>
            <person name="Riley R."/>
            <person name="Sun H."/>
            <person name="Grigoriev I.V."/>
            <person name="Van Elsas J.D."/>
            <person name="Nichols N.N."/>
        </authorList>
    </citation>
    <scope>NUCLEOTIDE SEQUENCE [LARGE SCALE GENOMIC DNA]</scope>
    <source>
        <strain evidence="17 18">NRRL 30616</strain>
    </source>
</reference>
<protein>
    <recommendedName>
        <fullName evidence="5 13">Endo-1,4-beta-xylanase</fullName>
        <ecNumber evidence="5 13">3.2.1.8</ecNumber>
    </recommendedName>
</protein>
<dbReference type="Gene3D" id="2.60.120.180">
    <property type="match status" value="1"/>
</dbReference>
<dbReference type="SUPFAM" id="SSF49899">
    <property type="entry name" value="Concanavalin A-like lectins/glucanases"/>
    <property type="match status" value="1"/>
</dbReference>
<dbReference type="PROSITE" id="PS51761">
    <property type="entry name" value="GH11_3"/>
    <property type="match status" value="1"/>
</dbReference>
<comment type="catalytic activity">
    <reaction evidence="1 13 14">
        <text>Endohydrolysis of (1-&gt;4)-beta-D-xylosidic linkages in xylans.</text>
        <dbReference type="EC" id="3.2.1.8"/>
    </reaction>
</comment>
<evidence type="ECO:0000256" key="2">
    <source>
        <dbReference type="ARBA" id="ARBA00004613"/>
    </source>
</evidence>
<dbReference type="EC" id="3.2.1.8" evidence="5 13"/>
<evidence type="ECO:0000259" key="16">
    <source>
        <dbReference type="PROSITE" id="PS51761"/>
    </source>
</evidence>
<evidence type="ECO:0000256" key="1">
    <source>
        <dbReference type="ARBA" id="ARBA00000681"/>
    </source>
</evidence>
<evidence type="ECO:0000256" key="15">
    <source>
        <dbReference type="SAM" id="SignalP"/>
    </source>
</evidence>
<evidence type="ECO:0000256" key="14">
    <source>
        <dbReference type="RuleBase" id="RU362015"/>
    </source>
</evidence>
<evidence type="ECO:0000256" key="13">
    <source>
        <dbReference type="PROSITE-ProRule" id="PRU01097"/>
    </source>
</evidence>
<evidence type="ECO:0000256" key="5">
    <source>
        <dbReference type="ARBA" id="ARBA00012590"/>
    </source>
</evidence>
<feature type="signal peptide" evidence="15">
    <location>
        <begin position="1"/>
        <end position="19"/>
    </location>
</feature>
<dbReference type="EMBL" id="KV875100">
    <property type="protein sequence ID" value="OIW27047.1"/>
    <property type="molecule type" value="Genomic_DNA"/>
</dbReference>
<feature type="active site" description="Nucleophile" evidence="13">
    <location>
        <position position="129"/>
    </location>
</feature>
<dbReference type="GO" id="GO:0005576">
    <property type="term" value="C:extracellular region"/>
    <property type="evidence" value="ECO:0007669"/>
    <property type="project" value="UniProtKB-SubCell"/>
</dbReference>
<keyword evidence="18" id="KW-1185">Reference proteome</keyword>
<feature type="chain" id="PRO_5009644903" description="Endo-1,4-beta-xylanase" evidence="15">
    <location>
        <begin position="20"/>
        <end position="232"/>
    </location>
</feature>
<keyword evidence="6" id="KW-0964">Secreted</keyword>
<dbReference type="OrthoDB" id="2115822at2759"/>
<dbReference type="PANTHER" id="PTHR46828">
    <property type="entry name" value="ENDO-1,4-BETA-XYLANASE A-RELATED"/>
    <property type="match status" value="1"/>
</dbReference>
<evidence type="ECO:0000256" key="7">
    <source>
        <dbReference type="ARBA" id="ARBA00022651"/>
    </source>
</evidence>
<comment type="subcellular location">
    <subcellularLocation>
        <location evidence="2">Secreted</location>
    </subcellularLocation>
</comment>
<keyword evidence="7 13" id="KW-0858">Xylan degradation</keyword>
<dbReference type="Pfam" id="PF00457">
    <property type="entry name" value="Glyco_hydro_11"/>
    <property type="match status" value="1"/>
</dbReference>
<dbReference type="GO" id="GO:0031176">
    <property type="term" value="F:endo-1,4-beta-xylanase activity"/>
    <property type="evidence" value="ECO:0007669"/>
    <property type="project" value="UniProtKB-UniRule"/>
</dbReference>
<evidence type="ECO:0000256" key="12">
    <source>
        <dbReference type="ARBA" id="ARBA00023326"/>
    </source>
</evidence>
<keyword evidence="12 13" id="KW-0624">Polysaccharide degradation</keyword>
<keyword evidence="8 15" id="KW-0732">Signal</keyword>
<dbReference type="PROSITE" id="PS00776">
    <property type="entry name" value="GH11_1"/>
    <property type="match status" value="1"/>
</dbReference>
<evidence type="ECO:0000256" key="3">
    <source>
        <dbReference type="ARBA" id="ARBA00004851"/>
    </source>
</evidence>
<dbReference type="PRINTS" id="PR00911">
    <property type="entry name" value="GLHYDRLASE11"/>
</dbReference>
<evidence type="ECO:0000313" key="18">
    <source>
        <dbReference type="Proteomes" id="UP000182658"/>
    </source>
</evidence>
<comment type="similarity">
    <text evidence="4 13 14">Belongs to the glycosyl hydrolase 11 (cellulase G) family.</text>
</comment>
<dbReference type="InterPro" id="IPR013320">
    <property type="entry name" value="ConA-like_dom_sf"/>
</dbReference>
<accession>A0A1J7IH44</accession>
<proteinExistence type="inferred from homology"/>
<gene>
    <name evidence="17" type="ORF">CONLIGDRAFT_580435</name>
</gene>
<evidence type="ECO:0000313" key="17">
    <source>
        <dbReference type="EMBL" id="OIW27047.1"/>
    </source>
</evidence>
<dbReference type="UniPathway" id="UPA00114"/>
<dbReference type="Proteomes" id="UP000182658">
    <property type="component" value="Unassembled WGS sequence"/>
</dbReference>
<evidence type="ECO:0000256" key="11">
    <source>
        <dbReference type="ARBA" id="ARBA00023295"/>
    </source>
</evidence>
<dbReference type="InterPro" id="IPR001137">
    <property type="entry name" value="Glyco_hydro_11"/>
</dbReference>
<dbReference type="InterPro" id="IPR013319">
    <property type="entry name" value="GH11/12"/>
</dbReference>
<feature type="domain" description="GH11" evidence="16">
    <location>
        <begin position="46"/>
        <end position="231"/>
    </location>
</feature>
<organism evidence="17 18">
    <name type="scientific">Coniochaeta ligniaria NRRL 30616</name>
    <dbReference type="NCBI Taxonomy" id="1408157"/>
    <lineage>
        <taxon>Eukaryota</taxon>
        <taxon>Fungi</taxon>
        <taxon>Dikarya</taxon>
        <taxon>Ascomycota</taxon>
        <taxon>Pezizomycotina</taxon>
        <taxon>Sordariomycetes</taxon>
        <taxon>Sordariomycetidae</taxon>
        <taxon>Coniochaetales</taxon>
        <taxon>Coniochaetaceae</taxon>
        <taxon>Coniochaeta</taxon>
    </lineage>
</organism>
<feature type="active site" description="Proton donor" evidence="13">
    <location>
        <position position="218"/>
    </location>
</feature>
<keyword evidence="9 13" id="KW-0378">Hydrolase</keyword>
<dbReference type="InParanoid" id="A0A1J7IH44"/>
<name>A0A1J7IH44_9PEZI</name>
<dbReference type="PANTHER" id="PTHR46828:SF4">
    <property type="entry name" value="ENDO-1,4-BETA-XYLANASE"/>
    <property type="match status" value="1"/>
</dbReference>
<dbReference type="InterPro" id="IPR018208">
    <property type="entry name" value="GH11_AS_1"/>
</dbReference>
<sequence>MLALAGLVLVLSGITSSLAAPTTARVELEERGTADFILHPDNPLARRFANLTERTNPSFTQNYKTGGTVNFTPTGTGFNLNYNVQQDFVVGVGWNPGNTQPITHTGSFSVNSGLASLGVYGWTTNPLIEYYIMETNVGISTGGTNMGTVTSDGATYTIWKHQQVNQPSIQGTTTFWQYISIRNSPRTSGTVTLQNHFNAWASKGMNLGSHNLQVIAVESWSGSGSAQQTVSK</sequence>
<dbReference type="AlphaFoldDB" id="A0A1J7IH44"/>
<keyword evidence="11 13" id="KW-0326">Glycosidase</keyword>
<evidence type="ECO:0000256" key="9">
    <source>
        <dbReference type="ARBA" id="ARBA00022801"/>
    </source>
</evidence>
<evidence type="ECO:0000256" key="8">
    <source>
        <dbReference type="ARBA" id="ARBA00022729"/>
    </source>
</evidence>